<dbReference type="EMBL" id="JAXCGZ010023073">
    <property type="protein sequence ID" value="KAK7017865.1"/>
    <property type="molecule type" value="Genomic_DNA"/>
</dbReference>
<reference evidence="3 4" key="1">
    <citation type="submission" date="2023-11" db="EMBL/GenBank/DDBJ databases">
        <title>Halocaridina rubra genome assembly.</title>
        <authorList>
            <person name="Smith C."/>
        </authorList>
    </citation>
    <scope>NUCLEOTIDE SEQUENCE [LARGE SCALE GENOMIC DNA]</scope>
    <source>
        <strain evidence="3">EP-1</strain>
        <tissue evidence="3">Whole</tissue>
    </source>
</reference>
<evidence type="ECO:0000313" key="3">
    <source>
        <dbReference type="EMBL" id="KAK7017865.1"/>
    </source>
</evidence>
<dbReference type="GO" id="GO:0000166">
    <property type="term" value="F:nucleotide binding"/>
    <property type="evidence" value="ECO:0007669"/>
    <property type="project" value="UniProtKB-KW"/>
</dbReference>
<dbReference type="PANTHER" id="PTHR45627:SF26">
    <property type="entry name" value="ADENYLATE CYCLASE TYPE 1"/>
    <property type="match status" value="1"/>
</dbReference>
<gene>
    <name evidence="3" type="ORF">SK128_007261</name>
</gene>
<dbReference type="AlphaFoldDB" id="A0AAN8ZXM6"/>
<dbReference type="GO" id="GO:0006171">
    <property type="term" value="P:cAMP biosynthetic process"/>
    <property type="evidence" value="ECO:0007669"/>
    <property type="project" value="TreeGrafter"/>
</dbReference>
<organism evidence="3 4">
    <name type="scientific">Halocaridina rubra</name>
    <name type="common">Hawaiian red shrimp</name>
    <dbReference type="NCBI Taxonomy" id="373956"/>
    <lineage>
        <taxon>Eukaryota</taxon>
        <taxon>Metazoa</taxon>
        <taxon>Ecdysozoa</taxon>
        <taxon>Arthropoda</taxon>
        <taxon>Crustacea</taxon>
        <taxon>Multicrustacea</taxon>
        <taxon>Malacostraca</taxon>
        <taxon>Eumalacostraca</taxon>
        <taxon>Eucarida</taxon>
        <taxon>Decapoda</taxon>
        <taxon>Pleocyemata</taxon>
        <taxon>Caridea</taxon>
        <taxon>Atyoidea</taxon>
        <taxon>Atyidae</taxon>
        <taxon>Halocaridina</taxon>
    </lineage>
</organism>
<evidence type="ECO:0000256" key="2">
    <source>
        <dbReference type="ARBA" id="ARBA00023239"/>
    </source>
</evidence>
<dbReference type="GO" id="GO:0004016">
    <property type="term" value="F:adenylate cyclase activity"/>
    <property type="evidence" value="ECO:0007669"/>
    <property type="project" value="TreeGrafter"/>
</dbReference>
<keyword evidence="2" id="KW-0456">Lyase</keyword>
<sequence length="80" mass="9090">MALFYNKITPRVHITQATLDCLGREYEVEPADGQSRSQYLRDHSVTSYFIIPPPRRRKYKDGTVNFDLNMACPVSGSAVP</sequence>
<dbReference type="GO" id="GO:0005886">
    <property type="term" value="C:plasma membrane"/>
    <property type="evidence" value="ECO:0007669"/>
    <property type="project" value="TreeGrafter"/>
</dbReference>
<evidence type="ECO:0000256" key="1">
    <source>
        <dbReference type="ARBA" id="ARBA00022741"/>
    </source>
</evidence>
<evidence type="ECO:0000313" key="4">
    <source>
        <dbReference type="Proteomes" id="UP001381693"/>
    </source>
</evidence>
<proteinExistence type="predicted"/>
<dbReference type="Proteomes" id="UP001381693">
    <property type="component" value="Unassembled WGS sequence"/>
</dbReference>
<keyword evidence="1" id="KW-0547">Nucleotide-binding</keyword>
<dbReference type="PANTHER" id="PTHR45627">
    <property type="entry name" value="ADENYLATE CYCLASE TYPE 1"/>
    <property type="match status" value="1"/>
</dbReference>
<accession>A0AAN8ZXM6</accession>
<name>A0AAN8ZXM6_HALRR</name>
<comment type="caution">
    <text evidence="3">The sequence shown here is derived from an EMBL/GenBank/DDBJ whole genome shotgun (WGS) entry which is preliminary data.</text>
</comment>
<protein>
    <submittedName>
        <fullName evidence="3">Uncharacterized protein</fullName>
    </submittedName>
</protein>
<keyword evidence="4" id="KW-1185">Reference proteome</keyword>
<dbReference type="GO" id="GO:0007189">
    <property type="term" value="P:adenylate cyclase-activating G protein-coupled receptor signaling pathway"/>
    <property type="evidence" value="ECO:0007669"/>
    <property type="project" value="TreeGrafter"/>
</dbReference>